<dbReference type="InterPro" id="IPR011042">
    <property type="entry name" value="6-blade_b-propeller_TolB-like"/>
</dbReference>
<dbReference type="Gene3D" id="3.90.176.10">
    <property type="entry name" value="Toxin ADP-ribosyltransferase, Chain A, domain 1"/>
    <property type="match status" value="1"/>
</dbReference>
<comment type="caution">
    <text evidence="2">The sequence shown here is derived from an EMBL/GenBank/DDBJ whole genome shotgun (WGS) entry which is preliminary data.</text>
</comment>
<protein>
    <submittedName>
        <fullName evidence="2">Uncharacterized protein</fullName>
    </submittedName>
</protein>
<keyword evidence="1" id="KW-0472">Membrane</keyword>
<organism evidence="2 3">
    <name type="scientific">Rotaria magnacalcarata</name>
    <dbReference type="NCBI Taxonomy" id="392030"/>
    <lineage>
        <taxon>Eukaryota</taxon>
        <taxon>Metazoa</taxon>
        <taxon>Spiralia</taxon>
        <taxon>Gnathifera</taxon>
        <taxon>Rotifera</taxon>
        <taxon>Eurotatoria</taxon>
        <taxon>Bdelloidea</taxon>
        <taxon>Philodinida</taxon>
        <taxon>Philodinidae</taxon>
        <taxon>Rotaria</taxon>
    </lineage>
</organism>
<keyword evidence="1" id="KW-1133">Transmembrane helix</keyword>
<dbReference type="Gene3D" id="2.120.10.30">
    <property type="entry name" value="TolB, C-terminal domain"/>
    <property type="match status" value="1"/>
</dbReference>
<dbReference type="Proteomes" id="UP000663856">
    <property type="component" value="Unassembled WGS sequence"/>
</dbReference>
<sequence length="466" mass="53583">MAKTMDFCDELNFTDLYDDTSDQFLSLIKDYRDQPVVSLKEAIKPVSGFFRKIDDNVSLALNHCRNPLDGLTQDEAASIHLYSMGLCDGPSFYLSLNKLLGDENRNELKPWFPFLKLLLTALHKLSLHSGAVWRDAQSVDLSSKYKTGAKFTDRGVSASTTYLEVLESDQFWCRHGLVVHKQRLLSPLISKMMNPIKSTKELLQKRIISIISVTPNMENNPRIASKEMNAVEDHRKGGGTNRCHRLFDLFVDDDHQKSTIDRCNRRILQWKMSGTNGHEQGNRLNPSVDVLIDKETRSRIICDRNNRRWPSLNDITPDNALLDNIVCRGLAMDEQRCLYITDTHHHYTMMVSERCKKRYCHRRVSTQSFDDVDGLSNSRQLVVDTLGTLYAVYNETYPVITWSHAATYGTVIVRGNGKGNRTNQSNDNLYSRCFETSSSTCFYSIDTTIVFMFFFLLNKYRENKMK</sequence>
<gene>
    <name evidence="2" type="ORF">WKI299_LOCUS2909</name>
</gene>
<keyword evidence="1" id="KW-0812">Transmembrane</keyword>
<evidence type="ECO:0000256" key="1">
    <source>
        <dbReference type="SAM" id="Phobius"/>
    </source>
</evidence>
<evidence type="ECO:0000313" key="3">
    <source>
        <dbReference type="Proteomes" id="UP000663856"/>
    </source>
</evidence>
<proteinExistence type="predicted"/>
<dbReference type="AlphaFoldDB" id="A0A816LWP9"/>
<dbReference type="EMBL" id="CAJNRF010000459">
    <property type="protein sequence ID" value="CAF1962456.1"/>
    <property type="molecule type" value="Genomic_DNA"/>
</dbReference>
<accession>A0A816LWP9</accession>
<reference evidence="2" key="1">
    <citation type="submission" date="2021-02" db="EMBL/GenBank/DDBJ databases">
        <authorList>
            <person name="Nowell W R."/>
        </authorList>
    </citation>
    <scope>NUCLEOTIDE SEQUENCE</scope>
</reference>
<feature type="transmembrane region" description="Helical" evidence="1">
    <location>
        <begin position="442"/>
        <end position="460"/>
    </location>
</feature>
<name>A0A816LWP9_9BILA</name>
<evidence type="ECO:0000313" key="2">
    <source>
        <dbReference type="EMBL" id="CAF1962456.1"/>
    </source>
</evidence>